<name>A0A4R6UYJ1_9GAMM</name>
<feature type="transmembrane region" description="Helical" evidence="1">
    <location>
        <begin position="113"/>
        <end position="133"/>
    </location>
</feature>
<dbReference type="GO" id="GO:0016020">
    <property type="term" value="C:membrane"/>
    <property type="evidence" value="ECO:0007669"/>
    <property type="project" value="InterPro"/>
</dbReference>
<keyword evidence="1" id="KW-0472">Membrane</keyword>
<evidence type="ECO:0000259" key="2">
    <source>
        <dbReference type="Pfam" id="PF00892"/>
    </source>
</evidence>
<feature type="transmembrane region" description="Helical" evidence="1">
    <location>
        <begin position="199"/>
        <end position="217"/>
    </location>
</feature>
<feature type="transmembrane region" description="Helical" evidence="1">
    <location>
        <begin position="139"/>
        <end position="158"/>
    </location>
</feature>
<gene>
    <name evidence="3" type="ORF">EV696_106154</name>
</gene>
<keyword evidence="1" id="KW-0812">Transmembrane</keyword>
<feature type="transmembrane region" description="Helical" evidence="1">
    <location>
        <begin position="55"/>
        <end position="77"/>
    </location>
</feature>
<organism evidence="3 4">
    <name type="scientific">Permianibacter aggregans</name>
    <dbReference type="NCBI Taxonomy" id="1510150"/>
    <lineage>
        <taxon>Bacteria</taxon>
        <taxon>Pseudomonadati</taxon>
        <taxon>Pseudomonadota</taxon>
        <taxon>Gammaproteobacteria</taxon>
        <taxon>Pseudomonadales</taxon>
        <taxon>Pseudomonadaceae</taxon>
        <taxon>Permianibacter</taxon>
    </lineage>
</organism>
<dbReference type="PANTHER" id="PTHR22911">
    <property type="entry name" value="ACYL-MALONYL CONDENSING ENZYME-RELATED"/>
    <property type="match status" value="1"/>
</dbReference>
<feature type="transmembrane region" description="Helical" evidence="1">
    <location>
        <begin position="5"/>
        <end position="24"/>
    </location>
</feature>
<dbReference type="InterPro" id="IPR000620">
    <property type="entry name" value="EamA_dom"/>
</dbReference>
<protein>
    <submittedName>
        <fullName evidence="3">Drug/metabolite transporter (DMT)-like permease</fullName>
    </submittedName>
</protein>
<keyword evidence="4" id="KW-1185">Reference proteome</keyword>
<dbReference type="SUPFAM" id="SSF103481">
    <property type="entry name" value="Multidrug resistance efflux transporter EmrE"/>
    <property type="match status" value="2"/>
</dbReference>
<dbReference type="InterPro" id="IPR037185">
    <property type="entry name" value="EmrE-like"/>
</dbReference>
<evidence type="ECO:0000313" key="4">
    <source>
        <dbReference type="Proteomes" id="UP000295375"/>
    </source>
</evidence>
<sequence length="286" mass="31002">MHYLVYSVISILLWACLATLVAHLTHVPPLFLLAVTLLAGGSLSIFRYRRWSFDWRLLVFGVSGVFGYHFLLIMAFRLADPVAANLLNYLWPLLIVVLTPLLLSGFQLTARHLLGALLGFAGAYVLIGFSPSITDESSIVGYLMALAAAFVWAGYSLLSKRFVTMSTASVGLFCLISGALAILLHLLTEPVFSLNLGDGWRLLLLGLGPMGLAFYTWDAGLKRGDPRVIGTLSYMTPLLSTLLLAWCTGRALSREVLLAMLLIVGGAVIGGFSWKRREPAAIAGGQ</sequence>
<dbReference type="PANTHER" id="PTHR22911:SF76">
    <property type="entry name" value="EAMA DOMAIN-CONTAINING PROTEIN"/>
    <property type="match status" value="1"/>
</dbReference>
<feature type="domain" description="EamA" evidence="2">
    <location>
        <begin position="5"/>
        <end position="127"/>
    </location>
</feature>
<dbReference type="Pfam" id="PF00892">
    <property type="entry name" value="EamA"/>
    <property type="match status" value="2"/>
</dbReference>
<keyword evidence="1" id="KW-1133">Transmembrane helix</keyword>
<dbReference type="EMBL" id="SNYM01000006">
    <property type="protein sequence ID" value="TDQ48714.1"/>
    <property type="molecule type" value="Genomic_DNA"/>
</dbReference>
<feature type="domain" description="EamA" evidence="2">
    <location>
        <begin position="140"/>
        <end position="269"/>
    </location>
</feature>
<dbReference type="Proteomes" id="UP000295375">
    <property type="component" value="Unassembled WGS sequence"/>
</dbReference>
<comment type="caution">
    <text evidence="3">The sequence shown here is derived from an EMBL/GenBank/DDBJ whole genome shotgun (WGS) entry which is preliminary data.</text>
</comment>
<evidence type="ECO:0000313" key="3">
    <source>
        <dbReference type="EMBL" id="TDQ48714.1"/>
    </source>
</evidence>
<reference evidence="3 4" key="1">
    <citation type="submission" date="2019-03" db="EMBL/GenBank/DDBJ databases">
        <title>Genomic Encyclopedia of Type Strains, Phase IV (KMG-IV): sequencing the most valuable type-strain genomes for metagenomic binning, comparative biology and taxonomic classification.</title>
        <authorList>
            <person name="Goeker M."/>
        </authorList>
    </citation>
    <scope>NUCLEOTIDE SEQUENCE [LARGE SCALE GENOMIC DNA]</scope>
    <source>
        <strain evidence="3 4">DSM 103792</strain>
    </source>
</reference>
<dbReference type="OrthoDB" id="7065924at2"/>
<feature type="transmembrane region" description="Helical" evidence="1">
    <location>
        <begin position="30"/>
        <end position="48"/>
    </location>
</feature>
<feature type="transmembrane region" description="Helical" evidence="1">
    <location>
        <begin position="229"/>
        <end position="251"/>
    </location>
</feature>
<dbReference type="AlphaFoldDB" id="A0A4R6UYJ1"/>
<accession>A0A4R6UYJ1</accession>
<proteinExistence type="predicted"/>
<feature type="transmembrane region" description="Helical" evidence="1">
    <location>
        <begin position="257"/>
        <end position="274"/>
    </location>
</feature>
<feature type="transmembrane region" description="Helical" evidence="1">
    <location>
        <begin position="170"/>
        <end position="187"/>
    </location>
</feature>
<feature type="transmembrane region" description="Helical" evidence="1">
    <location>
        <begin position="89"/>
        <end position="106"/>
    </location>
</feature>
<dbReference type="RefSeq" id="WP_133589910.1">
    <property type="nucleotide sequence ID" value="NZ_CP037953.1"/>
</dbReference>
<evidence type="ECO:0000256" key="1">
    <source>
        <dbReference type="SAM" id="Phobius"/>
    </source>
</evidence>